<proteinExistence type="inferred from homology"/>
<dbReference type="SUPFAM" id="SSF54211">
    <property type="entry name" value="Ribosomal protein S5 domain 2-like"/>
    <property type="match status" value="1"/>
</dbReference>
<evidence type="ECO:0000259" key="2">
    <source>
        <dbReference type="Pfam" id="PF01205"/>
    </source>
</evidence>
<dbReference type="SUPFAM" id="SSF54980">
    <property type="entry name" value="EF-G C-terminal domain-like"/>
    <property type="match status" value="1"/>
</dbReference>
<dbReference type="Pfam" id="PF01205">
    <property type="entry name" value="Impact_N"/>
    <property type="match status" value="1"/>
</dbReference>
<dbReference type="EMBL" id="JAFBDT010000006">
    <property type="protein sequence ID" value="MBM7561664.1"/>
    <property type="molecule type" value="Genomic_DNA"/>
</dbReference>
<protein>
    <submittedName>
        <fullName evidence="4">YigZ family protein</fullName>
    </submittedName>
</protein>
<dbReference type="InterPro" id="IPR015796">
    <property type="entry name" value="Impact_YigZ-like"/>
</dbReference>
<comment type="similarity">
    <text evidence="1">Belongs to the IMPACT family.</text>
</comment>
<accession>A0ABS2MQJ7</accession>
<dbReference type="InterPro" id="IPR035647">
    <property type="entry name" value="EFG_III/V"/>
</dbReference>
<name>A0ABS2MQJ7_9FIRM</name>
<dbReference type="RefSeq" id="WP_341534657.1">
    <property type="nucleotide sequence ID" value="NZ_JAFBDT010000006.1"/>
</dbReference>
<dbReference type="InterPro" id="IPR020569">
    <property type="entry name" value="UPF0029_Impact_CS"/>
</dbReference>
<gene>
    <name evidence="4" type="ORF">JOC49_001184</name>
</gene>
<feature type="domain" description="UPF0029" evidence="3">
    <location>
        <begin position="139"/>
        <end position="195"/>
    </location>
</feature>
<dbReference type="PROSITE" id="PS00910">
    <property type="entry name" value="UPF0029"/>
    <property type="match status" value="1"/>
</dbReference>
<dbReference type="InterPro" id="IPR023582">
    <property type="entry name" value="Impact"/>
</dbReference>
<evidence type="ECO:0000313" key="5">
    <source>
        <dbReference type="Proteomes" id="UP000767854"/>
    </source>
</evidence>
<dbReference type="Pfam" id="PF09186">
    <property type="entry name" value="DUF1949"/>
    <property type="match status" value="1"/>
</dbReference>
<evidence type="ECO:0000256" key="1">
    <source>
        <dbReference type="ARBA" id="ARBA00007665"/>
    </source>
</evidence>
<evidence type="ECO:0000313" key="4">
    <source>
        <dbReference type="EMBL" id="MBM7561664.1"/>
    </source>
</evidence>
<dbReference type="NCBIfam" id="TIGR00257">
    <property type="entry name" value="IMPACT_YIGZ"/>
    <property type="match status" value="1"/>
</dbReference>
<dbReference type="InterPro" id="IPR020568">
    <property type="entry name" value="Ribosomal_Su5_D2-typ_SF"/>
</dbReference>
<comment type="caution">
    <text evidence="4">The sequence shown here is derived from an EMBL/GenBank/DDBJ whole genome shotgun (WGS) entry which is preliminary data.</text>
</comment>
<organism evidence="4 5">
    <name type="scientific">Fusibacter tunisiensis</name>
    <dbReference type="NCBI Taxonomy" id="1008308"/>
    <lineage>
        <taxon>Bacteria</taxon>
        <taxon>Bacillati</taxon>
        <taxon>Bacillota</taxon>
        <taxon>Clostridia</taxon>
        <taxon>Eubacteriales</taxon>
        <taxon>Eubacteriales Family XII. Incertae Sedis</taxon>
        <taxon>Fusibacter</taxon>
    </lineage>
</organism>
<keyword evidence="5" id="KW-1185">Reference proteome</keyword>
<dbReference type="PANTHER" id="PTHR16301">
    <property type="entry name" value="IMPACT-RELATED"/>
    <property type="match status" value="1"/>
</dbReference>
<dbReference type="InterPro" id="IPR001498">
    <property type="entry name" value="Impact_N"/>
</dbReference>
<dbReference type="InterPro" id="IPR015269">
    <property type="entry name" value="UPF0029_Impact_C"/>
</dbReference>
<dbReference type="PANTHER" id="PTHR16301:SF20">
    <property type="entry name" value="IMPACT FAMILY MEMBER YIGZ"/>
    <property type="match status" value="1"/>
</dbReference>
<feature type="domain" description="Impact N-terminal" evidence="2">
    <location>
        <begin position="19"/>
        <end position="123"/>
    </location>
</feature>
<dbReference type="Proteomes" id="UP000767854">
    <property type="component" value="Unassembled WGS sequence"/>
</dbReference>
<sequence>MKDYKTIGKSGEAEFTVSKSRFIGYAKPVETENEALEFIEFIRKKHWNAAHNVPVYIIGDDFQIQRFSDDGEPSGTAGVPILDVLKKEGITNVCMVITRYFGGIKLGTGGLVRAYTHAAKIALNTCGLIFQKQFEQVFITLDYHAHGKVQNLLMECKEVIVKDTEFSDVVRLEVYVDPLYAPALESHINELTSGKGILEIMKPVYVAIPCEDLL</sequence>
<dbReference type="InterPro" id="IPR036956">
    <property type="entry name" value="Impact_N_sf"/>
</dbReference>
<reference evidence="4 5" key="1">
    <citation type="submission" date="2021-01" db="EMBL/GenBank/DDBJ databases">
        <title>Genomic Encyclopedia of Type Strains, Phase IV (KMG-IV): sequencing the most valuable type-strain genomes for metagenomic binning, comparative biology and taxonomic classification.</title>
        <authorList>
            <person name="Goeker M."/>
        </authorList>
    </citation>
    <scope>NUCLEOTIDE SEQUENCE [LARGE SCALE GENOMIC DNA]</scope>
    <source>
        <strain evidence="4 5">DSM 24436</strain>
    </source>
</reference>
<dbReference type="Gene3D" id="3.30.230.30">
    <property type="entry name" value="Impact, N-terminal domain"/>
    <property type="match status" value="1"/>
</dbReference>
<evidence type="ECO:0000259" key="3">
    <source>
        <dbReference type="Pfam" id="PF09186"/>
    </source>
</evidence>